<dbReference type="Proteomes" id="UP001218218">
    <property type="component" value="Unassembled WGS sequence"/>
</dbReference>
<comment type="caution">
    <text evidence="1">The sequence shown here is derived from an EMBL/GenBank/DDBJ whole genome shotgun (WGS) entry which is preliminary data.</text>
</comment>
<reference evidence="1" key="1">
    <citation type="submission" date="2023-03" db="EMBL/GenBank/DDBJ databases">
        <title>Massive genome expansion in bonnet fungi (Mycena s.s.) driven by repeated elements and novel gene families across ecological guilds.</title>
        <authorList>
            <consortium name="Lawrence Berkeley National Laboratory"/>
            <person name="Harder C.B."/>
            <person name="Miyauchi S."/>
            <person name="Viragh M."/>
            <person name="Kuo A."/>
            <person name="Thoen E."/>
            <person name="Andreopoulos B."/>
            <person name="Lu D."/>
            <person name="Skrede I."/>
            <person name="Drula E."/>
            <person name="Henrissat B."/>
            <person name="Morin E."/>
            <person name="Kohler A."/>
            <person name="Barry K."/>
            <person name="LaButti K."/>
            <person name="Morin E."/>
            <person name="Salamov A."/>
            <person name="Lipzen A."/>
            <person name="Mereny Z."/>
            <person name="Hegedus B."/>
            <person name="Baldrian P."/>
            <person name="Stursova M."/>
            <person name="Weitz H."/>
            <person name="Taylor A."/>
            <person name="Grigoriev I.V."/>
            <person name="Nagy L.G."/>
            <person name="Martin F."/>
            <person name="Kauserud H."/>
        </authorList>
    </citation>
    <scope>NUCLEOTIDE SEQUENCE</scope>
    <source>
        <strain evidence="1">CBHHK002</strain>
    </source>
</reference>
<dbReference type="EMBL" id="JARIHO010000021">
    <property type="protein sequence ID" value="KAJ7346164.1"/>
    <property type="molecule type" value="Genomic_DNA"/>
</dbReference>
<evidence type="ECO:0000313" key="1">
    <source>
        <dbReference type="EMBL" id="KAJ7346164.1"/>
    </source>
</evidence>
<organism evidence="1 2">
    <name type="scientific">Mycena albidolilacea</name>
    <dbReference type="NCBI Taxonomy" id="1033008"/>
    <lineage>
        <taxon>Eukaryota</taxon>
        <taxon>Fungi</taxon>
        <taxon>Dikarya</taxon>
        <taxon>Basidiomycota</taxon>
        <taxon>Agaricomycotina</taxon>
        <taxon>Agaricomycetes</taxon>
        <taxon>Agaricomycetidae</taxon>
        <taxon>Agaricales</taxon>
        <taxon>Marasmiineae</taxon>
        <taxon>Mycenaceae</taxon>
        <taxon>Mycena</taxon>
    </lineage>
</organism>
<accession>A0AAD6ZZV7</accession>
<keyword evidence="2" id="KW-1185">Reference proteome</keyword>
<evidence type="ECO:0000313" key="2">
    <source>
        <dbReference type="Proteomes" id="UP001218218"/>
    </source>
</evidence>
<dbReference type="AlphaFoldDB" id="A0AAD6ZZV7"/>
<proteinExistence type="predicted"/>
<name>A0AAD6ZZV7_9AGAR</name>
<gene>
    <name evidence="1" type="ORF">DFH08DRAFT_809996</name>
</gene>
<sequence>MAMKPDFDVIACSWLAQFSTFLTSLDARGVATCFHDHRYLRDILVFTWTNRTLKGHAKITEYLEGSLCLAAITAVKLDSRMHLTPSFMPMAGSVVSGFTSETAVGPCQGYFFLNPMPSGEWKALSVFITLVDI</sequence>
<protein>
    <submittedName>
        <fullName evidence="1">Uncharacterized protein</fullName>
    </submittedName>
</protein>